<name>A0ABY2SD42_9HYPH</name>
<evidence type="ECO:0000313" key="7">
    <source>
        <dbReference type="Proteomes" id="UP000305202"/>
    </source>
</evidence>
<evidence type="ECO:0000256" key="1">
    <source>
        <dbReference type="ARBA" id="ARBA00022603"/>
    </source>
</evidence>
<dbReference type="PRINTS" id="PR00508">
    <property type="entry name" value="S21N4MTFRASE"/>
</dbReference>
<dbReference type="InterPro" id="IPR001091">
    <property type="entry name" value="RM_Methyltransferase"/>
</dbReference>
<accession>A0ABY2SD42</accession>
<evidence type="ECO:0000256" key="3">
    <source>
        <dbReference type="ARBA" id="ARBA00047942"/>
    </source>
</evidence>
<feature type="non-terminal residue" evidence="6">
    <location>
        <position position="1"/>
    </location>
</feature>
<dbReference type="SUPFAM" id="SSF53335">
    <property type="entry name" value="S-adenosyl-L-methionine-dependent methyltransferases"/>
    <property type="match status" value="1"/>
</dbReference>
<dbReference type="InterPro" id="IPR002941">
    <property type="entry name" value="DNA_methylase_N4/N6"/>
</dbReference>
<dbReference type="EMBL" id="SZPQ01000119">
    <property type="protein sequence ID" value="TKI02020.1"/>
    <property type="molecule type" value="Genomic_DNA"/>
</dbReference>
<evidence type="ECO:0000259" key="5">
    <source>
        <dbReference type="Pfam" id="PF01555"/>
    </source>
</evidence>
<evidence type="ECO:0000256" key="4">
    <source>
        <dbReference type="RuleBase" id="RU362026"/>
    </source>
</evidence>
<dbReference type="Proteomes" id="UP000305202">
    <property type="component" value="Unassembled WGS sequence"/>
</dbReference>
<gene>
    <name evidence="6" type="ORF">FCN80_25890</name>
</gene>
<dbReference type="RefSeq" id="WP_136993228.1">
    <property type="nucleotide sequence ID" value="NZ_SZPQ01000119.1"/>
</dbReference>
<proteinExistence type="inferred from homology"/>
<keyword evidence="2" id="KW-0808">Transferase</keyword>
<comment type="catalytic activity">
    <reaction evidence="3">
        <text>a 2'-deoxyadenosine in DNA + S-adenosyl-L-methionine = an N(6)-methyl-2'-deoxyadenosine in DNA + S-adenosyl-L-homocysteine + H(+)</text>
        <dbReference type="Rhea" id="RHEA:15197"/>
        <dbReference type="Rhea" id="RHEA-COMP:12418"/>
        <dbReference type="Rhea" id="RHEA-COMP:12419"/>
        <dbReference type="ChEBI" id="CHEBI:15378"/>
        <dbReference type="ChEBI" id="CHEBI:57856"/>
        <dbReference type="ChEBI" id="CHEBI:59789"/>
        <dbReference type="ChEBI" id="CHEBI:90615"/>
        <dbReference type="ChEBI" id="CHEBI:90616"/>
        <dbReference type="EC" id="2.1.1.72"/>
    </reaction>
</comment>
<protein>
    <recommendedName>
        <fullName evidence="4">Methyltransferase</fullName>
        <ecNumber evidence="4">2.1.1.-</ecNumber>
    </recommendedName>
</protein>
<comment type="similarity">
    <text evidence="4">Belongs to the N(4)/N(6)-methyltransferase family.</text>
</comment>
<evidence type="ECO:0000313" key="6">
    <source>
        <dbReference type="EMBL" id="TKI02020.1"/>
    </source>
</evidence>
<feature type="domain" description="DNA methylase N-4/N-6" evidence="5">
    <location>
        <begin position="114"/>
        <end position="225"/>
    </location>
</feature>
<organism evidence="6 7">
    <name type="scientific">Martelella alba</name>
    <dbReference type="NCBI Taxonomy" id="2590451"/>
    <lineage>
        <taxon>Bacteria</taxon>
        <taxon>Pseudomonadati</taxon>
        <taxon>Pseudomonadota</taxon>
        <taxon>Alphaproteobacteria</taxon>
        <taxon>Hyphomicrobiales</taxon>
        <taxon>Aurantimonadaceae</taxon>
        <taxon>Martelella</taxon>
    </lineage>
</organism>
<dbReference type="InterPro" id="IPR029063">
    <property type="entry name" value="SAM-dependent_MTases_sf"/>
</dbReference>
<comment type="caution">
    <text evidence="6">The sequence shown here is derived from an EMBL/GenBank/DDBJ whole genome shotgun (WGS) entry which is preliminary data.</text>
</comment>
<evidence type="ECO:0000256" key="2">
    <source>
        <dbReference type="ARBA" id="ARBA00022679"/>
    </source>
</evidence>
<keyword evidence="1" id="KW-0489">Methyltransferase</keyword>
<dbReference type="Gene3D" id="3.40.50.150">
    <property type="entry name" value="Vaccinia Virus protein VP39"/>
    <property type="match status" value="1"/>
</dbReference>
<reference evidence="6 7" key="1">
    <citation type="submission" date="2019-04" db="EMBL/GenBank/DDBJ databases">
        <authorList>
            <person name="Li M."/>
            <person name="Gao C."/>
        </authorList>
    </citation>
    <scope>NUCLEOTIDE SEQUENCE [LARGE SCALE GENOMIC DNA]</scope>
    <source>
        <strain evidence="6 7">BGMRC 2031</strain>
    </source>
</reference>
<keyword evidence="7" id="KW-1185">Reference proteome</keyword>
<dbReference type="EC" id="2.1.1.-" evidence="4"/>
<sequence length="239" mass="26715">YFPATERVIFAGHYGSEGVAKGAIGYATQCRELKAQVFKPLIDYFRDARALLGVSAAEINAATGTQMCSHWFSESQWQLPGPEQYAALQNLFAEKSRSIGRDNPLMDQHSDLIEHYAVLSQTYIGLVAKYDELRQQYQQLRRPFAVNAEVPYTDVWTFPPVQHYPGKHPCEKPADMMRHIIQTSSRPGDTVADFFMGSGSTIKAALELGRNAIGIELEEERFLQTQQELEKLAPGGAVS</sequence>
<dbReference type="Pfam" id="PF01555">
    <property type="entry name" value="N6_N4_Mtase"/>
    <property type="match status" value="1"/>
</dbReference>